<organism evidence="2 3">
    <name type="scientific">Apiospora phragmitis</name>
    <dbReference type="NCBI Taxonomy" id="2905665"/>
    <lineage>
        <taxon>Eukaryota</taxon>
        <taxon>Fungi</taxon>
        <taxon>Dikarya</taxon>
        <taxon>Ascomycota</taxon>
        <taxon>Pezizomycotina</taxon>
        <taxon>Sordariomycetes</taxon>
        <taxon>Xylariomycetidae</taxon>
        <taxon>Amphisphaeriales</taxon>
        <taxon>Apiosporaceae</taxon>
        <taxon>Apiospora</taxon>
    </lineage>
</organism>
<name>A0ABR1SR43_9PEZI</name>
<sequence>MADPVSLALGLAGILTPALHWTRLLVEDLWKISDAPSTLKTLHEDVRSVEAALQSLDSISPPQWEALGAAILEQSKSAIDACTKSCTQFRDDLQRWTRHSNEGSMSTRDRLTLGFVRQNQVKSMSEQL</sequence>
<proteinExistence type="predicted"/>
<dbReference type="GeneID" id="92099766"/>
<feature type="domain" description="Azaphilone pigments biosynthesis cluster protein L N-terminal" evidence="1">
    <location>
        <begin position="2"/>
        <end position="127"/>
    </location>
</feature>
<reference evidence="2 3" key="1">
    <citation type="submission" date="2023-01" db="EMBL/GenBank/DDBJ databases">
        <title>Analysis of 21 Apiospora genomes using comparative genomics revels a genus with tremendous synthesis potential of carbohydrate active enzymes and secondary metabolites.</title>
        <authorList>
            <person name="Sorensen T."/>
        </authorList>
    </citation>
    <scope>NUCLEOTIDE SEQUENCE [LARGE SCALE GENOMIC DNA]</scope>
    <source>
        <strain evidence="2 3">CBS 135458</strain>
    </source>
</reference>
<evidence type="ECO:0000313" key="2">
    <source>
        <dbReference type="EMBL" id="KAK8036797.1"/>
    </source>
</evidence>
<dbReference type="RefSeq" id="XP_066707615.1">
    <property type="nucleotide sequence ID" value="XM_066866701.1"/>
</dbReference>
<comment type="caution">
    <text evidence="2">The sequence shown here is derived from an EMBL/GenBank/DDBJ whole genome shotgun (WGS) entry which is preliminary data.</text>
</comment>
<accession>A0ABR1SR43</accession>
<dbReference type="InterPro" id="IPR031348">
    <property type="entry name" value="PigL_N"/>
</dbReference>
<keyword evidence="3" id="KW-1185">Reference proteome</keyword>
<evidence type="ECO:0000313" key="3">
    <source>
        <dbReference type="Proteomes" id="UP001480595"/>
    </source>
</evidence>
<evidence type="ECO:0000259" key="1">
    <source>
        <dbReference type="Pfam" id="PF17111"/>
    </source>
</evidence>
<dbReference type="EMBL" id="JAQQWL010000018">
    <property type="protein sequence ID" value="KAK8036797.1"/>
    <property type="molecule type" value="Genomic_DNA"/>
</dbReference>
<dbReference type="Proteomes" id="UP001480595">
    <property type="component" value="Unassembled WGS sequence"/>
</dbReference>
<dbReference type="Pfam" id="PF17111">
    <property type="entry name" value="PigL_N"/>
    <property type="match status" value="1"/>
</dbReference>
<protein>
    <recommendedName>
        <fullName evidence="1">Azaphilone pigments biosynthesis cluster protein L N-terminal domain-containing protein</fullName>
    </recommendedName>
</protein>
<gene>
    <name evidence="2" type="ORF">PG994_015294</name>
</gene>